<accession>A0A9W7G3J9</accession>
<dbReference type="EMBL" id="BRYA01000043">
    <property type="protein sequence ID" value="GMI34477.1"/>
    <property type="molecule type" value="Genomic_DNA"/>
</dbReference>
<evidence type="ECO:0000313" key="1">
    <source>
        <dbReference type="EMBL" id="GMI34477.1"/>
    </source>
</evidence>
<keyword evidence="2" id="KW-1185">Reference proteome</keyword>
<dbReference type="Proteomes" id="UP001165065">
    <property type="component" value="Unassembled WGS sequence"/>
</dbReference>
<dbReference type="AlphaFoldDB" id="A0A9W7G3J9"/>
<sequence length="491" mass="55645">MTSTLTTSPNITSPDSLDPSNYLSRLTSCYNLARPPTLLSTGRRYPSLSGMDGDYKVVEELRTYSSHCFRSAPYNQEKMLNDTLTVDDYLATMLTESLLLSTTKSSQVSTIVASDGSLVLTRIDEELEPSRLNGRGNMLICNIHQLEHTVEQLEYLVINGKLPSRFQSIALSYKHILIPHIASTLRPSCVYFSRFDISPSCSLPGLPSVRQDYFILLDWMVESVSGTFNRILHVPVQPERNYLHPFALNPELDFERIEREFKAGNVLAIDNFLTPTCLNQLYNLALESTVFFDSKKGYLGAYLDDGLTSPWLRYLARELQERMKGVLGNLELKQAWMYKYDSDVDMKGISIHADQAAVNLNIWLTPDEANLDKEKGGLVVYNMLPPLGEVNSKQTFKDWNDYTQSGAMREYLEERGSKAVRVPYRRNRCVMFNSALLHETDEFRFRDGYKDRRINLTLLFGNVGERLGGGEGGEEVGEDGVSYLNGDLVYL</sequence>
<reference evidence="2" key="1">
    <citation type="journal article" date="2023" name="Commun. Biol.">
        <title>Genome analysis of Parmales, the sister group of diatoms, reveals the evolutionary specialization of diatoms from phago-mixotrophs to photoautotrophs.</title>
        <authorList>
            <person name="Ban H."/>
            <person name="Sato S."/>
            <person name="Yoshikawa S."/>
            <person name="Yamada K."/>
            <person name="Nakamura Y."/>
            <person name="Ichinomiya M."/>
            <person name="Sato N."/>
            <person name="Blanc-Mathieu R."/>
            <person name="Endo H."/>
            <person name="Kuwata A."/>
            <person name="Ogata H."/>
        </authorList>
    </citation>
    <scope>NUCLEOTIDE SEQUENCE [LARGE SCALE GENOMIC DNA]</scope>
</reference>
<protein>
    <submittedName>
        <fullName evidence="1">Uncharacterized protein</fullName>
    </submittedName>
</protein>
<name>A0A9W7G3J9_9STRA</name>
<organism evidence="1 2">
    <name type="scientific">Triparma columacea</name>
    <dbReference type="NCBI Taxonomy" id="722753"/>
    <lineage>
        <taxon>Eukaryota</taxon>
        <taxon>Sar</taxon>
        <taxon>Stramenopiles</taxon>
        <taxon>Ochrophyta</taxon>
        <taxon>Bolidophyceae</taxon>
        <taxon>Parmales</taxon>
        <taxon>Triparmaceae</taxon>
        <taxon>Triparma</taxon>
    </lineage>
</organism>
<proteinExistence type="predicted"/>
<dbReference type="OrthoDB" id="191389at2759"/>
<evidence type="ECO:0000313" key="2">
    <source>
        <dbReference type="Proteomes" id="UP001165065"/>
    </source>
</evidence>
<gene>
    <name evidence="1" type="ORF">TrCOL_g13155</name>
</gene>
<comment type="caution">
    <text evidence="1">The sequence shown here is derived from an EMBL/GenBank/DDBJ whole genome shotgun (WGS) entry which is preliminary data.</text>
</comment>